<dbReference type="EMBL" id="OR343189">
    <property type="protein sequence ID" value="WNL50274.1"/>
    <property type="molecule type" value="Genomic_DNA"/>
</dbReference>
<organism evidence="1">
    <name type="scientific">Marseillevirus sp</name>
    <dbReference type="NCBI Taxonomy" id="2809551"/>
    <lineage>
        <taxon>Viruses</taxon>
        <taxon>Varidnaviria</taxon>
        <taxon>Bamfordvirae</taxon>
        <taxon>Nucleocytoviricota</taxon>
        <taxon>Megaviricetes</taxon>
        <taxon>Pimascovirales</taxon>
        <taxon>Pimascovirales incertae sedis</taxon>
        <taxon>Marseilleviridae</taxon>
        <taxon>Marseillevirus</taxon>
    </lineage>
</organism>
<name>A0AA96EPC3_9VIRU</name>
<sequence>MFYHRGKGSVLDVRSLSKGECAFAFQKKKKNIHRFPRPKSFDSTGYFLLHLLFPDFDASCQRTKGRISLLERKASIYTKLPKSFVLSLISQKMRRFIWNTG</sequence>
<gene>
    <name evidence="1" type="ORF">MarDSR_235</name>
</gene>
<evidence type="ECO:0000313" key="1">
    <source>
        <dbReference type="EMBL" id="WNL50274.1"/>
    </source>
</evidence>
<proteinExistence type="predicted"/>
<accession>A0AA96EPC3</accession>
<reference evidence="1" key="1">
    <citation type="submission" date="2023-07" db="EMBL/GenBank/DDBJ databases">
        <authorList>
            <person name="Xia Y."/>
        </authorList>
    </citation>
    <scope>NUCLEOTIDE SEQUENCE</scope>
    <source>
        <strain evidence="1">E</strain>
    </source>
</reference>
<protein>
    <submittedName>
        <fullName evidence="1">Uncharacterized protein</fullName>
    </submittedName>
</protein>